<protein>
    <submittedName>
        <fullName evidence="1">Uncharacterized protein</fullName>
    </submittedName>
</protein>
<organism evidence="1 2">
    <name type="scientific">Saccharothrix saharensis</name>
    <dbReference type="NCBI Taxonomy" id="571190"/>
    <lineage>
        <taxon>Bacteria</taxon>
        <taxon>Bacillati</taxon>
        <taxon>Actinomycetota</taxon>
        <taxon>Actinomycetes</taxon>
        <taxon>Pseudonocardiales</taxon>
        <taxon>Pseudonocardiaceae</taxon>
        <taxon>Saccharothrix</taxon>
    </lineage>
</organism>
<reference evidence="1 2" key="1">
    <citation type="submission" date="2019-06" db="EMBL/GenBank/DDBJ databases">
        <title>Sequencing the genomes of 1000 actinobacteria strains.</title>
        <authorList>
            <person name="Klenk H.-P."/>
        </authorList>
    </citation>
    <scope>NUCLEOTIDE SEQUENCE [LARGE SCALE GENOMIC DNA]</scope>
    <source>
        <strain evidence="1 2">DSM 45456</strain>
    </source>
</reference>
<sequence length="106" mass="11308">MDLYRGRLSFRRVCAVVAHLPDDAAVWRATGPDAGWTRPEVLLAALERRVTLLWATVATALGGKVTDADIAAPLDLGDTAPPAPAGGEPQAETKSLREIAFWMRGA</sequence>
<keyword evidence="2" id="KW-1185">Reference proteome</keyword>
<gene>
    <name evidence="1" type="ORF">FHX81_5645</name>
</gene>
<proteinExistence type="predicted"/>
<dbReference type="AlphaFoldDB" id="A0A543JK51"/>
<name>A0A543JK51_9PSEU</name>
<dbReference type="RefSeq" id="WP_211363582.1">
    <property type="nucleotide sequence ID" value="NZ_VFPP01000001.1"/>
</dbReference>
<dbReference type="Proteomes" id="UP000316628">
    <property type="component" value="Unassembled WGS sequence"/>
</dbReference>
<comment type="caution">
    <text evidence="1">The sequence shown here is derived from an EMBL/GenBank/DDBJ whole genome shotgun (WGS) entry which is preliminary data.</text>
</comment>
<dbReference type="EMBL" id="VFPP01000001">
    <property type="protein sequence ID" value="TQM83227.1"/>
    <property type="molecule type" value="Genomic_DNA"/>
</dbReference>
<accession>A0A543JK51</accession>
<evidence type="ECO:0000313" key="2">
    <source>
        <dbReference type="Proteomes" id="UP000316628"/>
    </source>
</evidence>
<evidence type="ECO:0000313" key="1">
    <source>
        <dbReference type="EMBL" id="TQM83227.1"/>
    </source>
</evidence>